<organism evidence="3 4">
    <name type="scientific">Micromonospora olivasterospora</name>
    <dbReference type="NCBI Taxonomy" id="1880"/>
    <lineage>
        <taxon>Bacteria</taxon>
        <taxon>Bacillati</taxon>
        <taxon>Actinomycetota</taxon>
        <taxon>Actinomycetes</taxon>
        <taxon>Micromonosporales</taxon>
        <taxon>Micromonosporaceae</taxon>
        <taxon>Micromonospora</taxon>
    </lineage>
</organism>
<evidence type="ECO:0000313" key="4">
    <source>
        <dbReference type="Proteomes" id="UP000319825"/>
    </source>
</evidence>
<feature type="domain" description="Peptidoglycan binding-like" evidence="2">
    <location>
        <begin position="63"/>
        <end position="120"/>
    </location>
</feature>
<accession>A0A562IET7</accession>
<dbReference type="Proteomes" id="UP000319825">
    <property type="component" value="Unassembled WGS sequence"/>
</dbReference>
<proteinExistence type="predicted"/>
<dbReference type="SUPFAM" id="SSF47090">
    <property type="entry name" value="PGBD-like"/>
    <property type="match status" value="1"/>
</dbReference>
<feature type="region of interest" description="Disordered" evidence="1">
    <location>
        <begin position="148"/>
        <end position="172"/>
    </location>
</feature>
<comment type="caution">
    <text evidence="3">The sequence shown here is derived from an EMBL/GenBank/DDBJ whole genome shotgun (WGS) entry which is preliminary data.</text>
</comment>
<reference evidence="3 4" key="1">
    <citation type="submission" date="2019-07" db="EMBL/GenBank/DDBJ databases">
        <title>R&amp;d 2014.</title>
        <authorList>
            <person name="Klenk H.-P."/>
        </authorList>
    </citation>
    <scope>NUCLEOTIDE SEQUENCE [LARGE SCALE GENOMIC DNA]</scope>
    <source>
        <strain evidence="3 4">DSM 43868</strain>
    </source>
</reference>
<evidence type="ECO:0000313" key="3">
    <source>
        <dbReference type="EMBL" id="TWH69422.1"/>
    </source>
</evidence>
<dbReference type="InterPro" id="IPR036366">
    <property type="entry name" value="PGBDSf"/>
</dbReference>
<dbReference type="EMBL" id="VLKE01000001">
    <property type="protein sequence ID" value="TWH69422.1"/>
    <property type="molecule type" value="Genomic_DNA"/>
</dbReference>
<evidence type="ECO:0000259" key="2">
    <source>
        <dbReference type="Pfam" id="PF01471"/>
    </source>
</evidence>
<protein>
    <submittedName>
        <fullName evidence="3">Putative peptidoglycan binding protein</fullName>
    </submittedName>
</protein>
<feature type="compositionally biased region" description="Low complexity" evidence="1">
    <location>
        <begin position="148"/>
        <end position="165"/>
    </location>
</feature>
<gene>
    <name evidence="3" type="ORF">JD77_04431</name>
</gene>
<dbReference type="AlphaFoldDB" id="A0A562IET7"/>
<evidence type="ECO:0000256" key="1">
    <source>
        <dbReference type="SAM" id="MobiDB-lite"/>
    </source>
</evidence>
<dbReference type="InterPro" id="IPR036365">
    <property type="entry name" value="PGBD-like_sf"/>
</dbReference>
<dbReference type="Pfam" id="PF01471">
    <property type="entry name" value="PG_binding_1"/>
    <property type="match status" value="1"/>
</dbReference>
<name>A0A562IET7_MICOL</name>
<sequence length="172" mass="17611">MKLLHIGTLAFNDGVPVIRRIGKILAALALTAASTVVGVTATAGAAHADGCYTWGRALSQGMSGEDVRQLRIRVSGYPGYASRIDIDGAFGPGTRSAVIRFQQAYGLGADGVAGPQTFNQIYALQARRKLQAMRKALGGCRSTSAAASAATPATTRSAGRPAAGTSTATGWT</sequence>
<keyword evidence="4" id="KW-1185">Reference proteome</keyword>
<dbReference type="Gene3D" id="1.10.101.10">
    <property type="entry name" value="PGBD-like superfamily/PGBD"/>
    <property type="match status" value="1"/>
</dbReference>
<dbReference type="InterPro" id="IPR002477">
    <property type="entry name" value="Peptidoglycan-bd-like"/>
</dbReference>